<dbReference type="Gene3D" id="3.40.30.10">
    <property type="entry name" value="Glutaredoxin"/>
    <property type="match status" value="1"/>
</dbReference>
<dbReference type="PANTHER" id="PTHR44051:SF21">
    <property type="entry name" value="GLUTATHIONE S-TRANSFERASE FAMILY PROTEIN"/>
    <property type="match status" value="1"/>
</dbReference>
<evidence type="ECO:0000313" key="3">
    <source>
        <dbReference type="EMBL" id="KEO99138.1"/>
    </source>
</evidence>
<dbReference type="PROSITE" id="PS50404">
    <property type="entry name" value="GST_NTER"/>
    <property type="match status" value="1"/>
</dbReference>
<dbReference type="SUPFAM" id="SSF47616">
    <property type="entry name" value="GST C-terminal domain-like"/>
    <property type="match status" value="1"/>
</dbReference>
<dbReference type="CDD" id="cd03046">
    <property type="entry name" value="GST_N_GTT1_like"/>
    <property type="match status" value="1"/>
</dbReference>
<protein>
    <submittedName>
        <fullName evidence="3">Glutathione S-transferase</fullName>
    </submittedName>
</protein>
<dbReference type="Pfam" id="PF13409">
    <property type="entry name" value="GST_N_2"/>
    <property type="match status" value="1"/>
</dbReference>
<feature type="domain" description="GST C-terminal" evidence="2">
    <location>
        <begin position="91"/>
        <end position="211"/>
    </location>
</feature>
<organism evidence="3 4">
    <name type="scientific">Erythrobacter litoralis</name>
    <dbReference type="NCBI Taxonomy" id="39960"/>
    <lineage>
        <taxon>Bacteria</taxon>
        <taxon>Pseudomonadati</taxon>
        <taxon>Pseudomonadota</taxon>
        <taxon>Alphaproteobacteria</taxon>
        <taxon>Sphingomonadales</taxon>
        <taxon>Erythrobacteraceae</taxon>
        <taxon>Erythrobacter/Porphyrobacter group</taxon>
        <taxon>Erythrobacter</taxon>
    </lineage>
</organism>
<sequence length="211" mass="23470">MAEFTFYTVAMSRGQISRWALHEAGADYDDVVFNWDSKPANYADINPMGKVPALVHHHADDSGGHDHTVTECAAINHYLAETHPGAGLLPDTHERAAYYRWLFFASGPLEQAIMARMMGWEVPEGKDTTAGFGTLERTLDALDGWLSAHDFAAGSRFTMADTYVGSQFVWGLRFGSIPERPSFRAYVERVIQRPAYAQANAIDARLIEATR</sequence>
<dbReference type="SFLD" id="SFLDG01150">
    <property type="entry name" value="Main.1:_Beta-like"/>
    <property type="match status" value="1"/>
</dbReference>
<dbReference type="InterPro" id="IPR004046">
    <property type="entry name" value="GST_C"/>
</dbReference>
<accession>A0A074N4P9</accession>
<dbReference type="KEGG" id="elq:Ga0102493_113102"/>
<dbReference type="EMBL" id="JMIX01000002">
    <property type="protein sequence ID" value="KEO99138.1"/>
    <property type="molecule type" value="Genomic_DNA"/>
</dbReference>
<dbReference type="PROSITE" id="PS50405">
    <property type="entry name" value="GST_CTER"/>
    <property type="match status" value="1"/>
</dbReference>
<dbReference type="CDD" id="cd03207">
    <property type="entry name" value="GST_C_8"/>
    <property type="match status" value="1"/>
</dbReference>
<dbReference type="SUPFAM" id="SSF52833">
    <property type="entry name" value="Thioredoxin-like"/>
    <property type="match status" value="1"/>
</dbReference>
<evidence type="ECO:0000313" key="4">
    <source>
        <dbReference type="Proteomes" id="UP000027866"/>
    </source>
</evidence>
<gene>
    <name evidence="3" type="ORF">EH32_04775</name>
</gene>
<dbReference type="Gene3D" id="1.20.1050.10">
    <property type="match status" value="1"/>
</dbReference>
<dbReference type="SFLD" id="SFLDS00019">
    <property type="entry name" value="Glutathione_Transferase_(cytos"/>
    <property type="match status" value="1"/>
</dbReference>
<reference evidence="3 4" key="1">
    <citation type="submission" date="2014-04" db="EMBL/GenBank/DDBJ databases">
        <title>A comprehensive comparison of genomes of Erythrobacter spp. Strains.</title>
        <authorList>
            <person name="Zheng Q."/>
        </authorList>
    </citation>
    <scope>NUCLEOTIDE SEQUENCE [LARGE SCALE GENOMIC DNA]</scope>
    <source>
        <strain evidence="3 4">DSM 8509</strain>
    </source>
</reference>
<dbReference type="OrthoDB" id="5740960at2"/>
<dbReference type="GO" id="GO:0016740">
    <property type="term" value="F:transferase activity"/>
    <property type="evidence" value="ECO:0007669"/>
    <property type="project" value="UniProtKB-KW"/>
</dbReference>
<proteinExistence type="predicted"/>
<keyword evidence="4" id="KW-1185">Reference proteome</keyword>
<dbReference type="InterPro" id="IPR036249">
    <property type="entry name" value="Thioredoxin-like_sf"/>
</dbReference>
<dbReference type="Proteomes" id="UP000027866">
    <property type="component" value="Unassembled WGS sequence"/>
</dbReference>
<dbReference type="SFLD" id="SFLDG00358">
    <property type="entry name" value="Main_(cytGST)"/>
    <property type="match status" value="1"/>
</dbReference>
<keyword evidence="3" id="KW-0808">Transferase</keyword>
<dbReference type="PANTHER" id="PTHR44051">
    <property type="entry name" value="GLUTATHIONE S-TRANSFERASE-RELATED"/>
    <property type="match status" value="1"/>
</dbReference>
<dbReference type="RefSeq" id="WP_034900618.1">
    <property type="nucleotide sequence ID" value="NZ_CP017057.1"/>
</dbReference>
<comment type="caution">
    <text evidence="3">The sequence shown here is derived from an EMBL/GenBank/DDBJ whole genome shotgun (WGS) entry which is preliminary data.</text>
</comment>
<dbReference type="PATRIC" id="fig|39960.10.peg.2196"/>
<dbReference type="InterPro" id="IPR036282">
    <property type="entry name" value="Glutathione-S-Trfase_C_sf"/>
</dbReference>
<evidence type="ECO:0000259" key="1">
    <source>
        <dbReference type="PROSITE" id="PS50404"/>
    </source>
</evidence>
<dbReference type="InterPro" id="IPR040079">
    <property type="entry name" value="Glutathione_S-Trfase"/>
</dbReference>
<dbReference type="InterPro" id="IPR004045">
    <property type="entry name" value="Glutathione_S-Trfase_N"/>
</dbReference>
<dbReference type="AlphaFoldDB" id="A0A074N4P9"/>
<dbReference type="InterPro" id="IPR010987">
    <property type="entry name" value="Glutathione-S-Trfase_C-like"/>
</dbReference>
<dbReference type="Pfam" id="PF00043">
    <property type="entry name" value="GST_C"/>
    <property type="match status" value="1"/>
</dbReference>
<feature type="domain" description="GST N-terminal" evidence="1">
    <location>
        <begin position="1"/>
        <end position="87"/>
    </location>
</feature>
<evidence type="ECO:0000259" key="2">
    <source>
        <dbReference type="PROSITE" id="PS50405"/>
    </source>
</evidence>
<name>A0A074N4P9_9SPHN</name>